<comment type="similarity">
    <text evidence="1">Belongs to the IS21/IS1162 putative ATP-binding protein family.</text>
</comment>
<dbReference type="EMBL" id="JAOCLH010000046">
    <property type="protein sequence ID" value="MDH2173893.1"/>
    <property type="molecule type" value="Genomic_DNA"/>
</dbReference>
<comment type="caution">
    <text evidence="5">The sequence shown here is derived from an EMBL/GenBank/DDBJ whole genome shotgun (WGS) entry which is preliminary data.</text>
</comment>
<dbReference type="SMART" id="SM00382">
    <property type="entry name" value="AAA"/>
    <property type="match status" value="1"/>
</dbReference>
<dbReference type="InterPro" id="IPR003593">
    <property type="entry name" value="AAA+_ATPase"/>
</dbReference>
<dbReference type="CDD" id="cd00009">
    <property type="entry name" value="AAA"/>
    <property type="match status" value="1"/>
</dbReference>
<dbReference type="EMBL" id="JAOCBE010000001">
    <property type="protein sequence ID" value="MDH0969462.1"/>
    <property type="molecule type" value="Genomic_DNA"/>
</dbReference>
<dbReference type="NCBIfam" id="NF038214">
    <property type="entry name" value="IS21_help_AAA"/>
    <property type="match status" value="1"/>
</dbReference>
<dbReference type="Proteomes" id="UP001162261">
    <property type="component" value="Unassembled WGS sequence"/>
</dbReference>
<dbReference type="PANTHER" id="PTHR30050:SF4">
    <property type="entry name" value="ATP-BINDING PROTEIN RV3427C IN INSERTION SEQUENCE-RELATED"/>
    <property type="match status" value="1"/>
</dbReference>
<organism evidence="5 7">
    <name type="scientific">Acinetobacter johnsonii</name>
    <dbReference type="NCBI Taxonomy" id="40214"/>
    <lineage>
        <taxon>Bacteria</taxon>
        <taxon>Pseudomonadati</taxon>
        <taxon>Pseudomonadota</taxon>
        <taxon>Gammaproteobacteria</taxon>
        <taxon>Moraxellales</taxon>
        <taxon>Moraxellaceae</taxon>
        <taxon>Acinetobacter</taxon>
    </lineage>
</organism>
<name>A0AA42MTI8_ACIJO</name>
<dbReference type="SUPFAM" id="SSF52540">
    <property type="entry name" value="P-loop containing nucleoside triphosphate hydrolases"/>
    <property type="match status" value="1"/>
</dbReference>
<dbReference type="GO" id="GO:0005524">
    <property type="term" value="F:ATP binding"/>
    <property type="evidence" value="ECO:0007669"/>
    <property type="project" value="UniProtKB-KW"/>
</dbReference>
<protein>
    <submittedName>
        <fullName evidence="5">IS21-like element helper ATPase IstB</fullName>
    </submittedName>
</protein>
<dbReference type="Proteomes" id="UP001159915">
    <property type="component" value="Unassembled WGS sequence"/>
</dbReference>
<feature type="domain" description="AAA+ ATPase" evidence="4">
    <location>
        <begin position="99"/>
        <end position="232"/>
    </location>
</feature>
<reference evidence="5" key="1">
    <citation type="submission" date="2022-09" db="EMBL/GenBank/DDBJ databases">
        <title>Intensive care unit water sources are persistently colonized with multi-drug resistant bacteria and are the site of extensive horizontal gene transfer of antibiotic resistance genes.</title>
        <authorList>
            <person name="Diorio-Toth L."/>
        </authorList>
    </citation>
    <scope>NUCLEOTIDE SEQUENCE</scope>
    <source>
        <strain evidence="6">GD03649</strain>
        <strain evidence="5">GD03920</strain>
    </source>
</reference>
<dbReference type="InterPro" id="IPR002611">
    <property type="entry name" value="IstB_ATP-bd"/>
</dbReference>
<evidence type="ECO:0000256" key="3">
    <source>
        <dbReference type="ARBA" id="ARBA00022840"/>
    </source>
</evidence>
<dbReference type="Gene3D" id="3.40.50.300">
    <property type="entry name" value="P-loop containing nucleotide triphosphate hydrolases"/>
    <property type="match status" value="1"/>
</dbReference>
<dbReference type="InterPro" id="IPR047661">
    <property type="entry name" value="IstB"/>
</dbReference>
<dbReference type="InterPro" id="IPR027417">
    <property type="entry name" value="P-loop_NTPase"/>
</dbReference>
<dbReference type="Pfam" id="PF01695">
    <property type="entry name" value="IstB_IS21"/>
    <property type="match status" value="1"/>
</dbReference>
<evidence type="ECO:0000313" key="5">
    <source>
        <dbReference type="EMBL" id="MDH0969462.1"/>
    </source>
</evidence>
<proteinExistence type="inferred from homology"/>
<evidence type="ECO:0000259" key="4">
    <source>
        <dbReference type="SMART" id="SM00382"/>
    </source>
</evidence>
<dbReference type="PANTHER" id="PTHR30050">
    <property type="entry name" value="CHROMOSOMAL REPLICATION INITIATOR PROTEIN DNAA"/>
    <property type="match status" value="1"/>
</dbReference>
<keyword evidence="3" id="KW-0067">ATP-binding</keyword>
<dbReference type="InterPro" id="IPR028350">
    <property type="entry name" value="DNAC/IstB-like"/>
</dbReference>
<dbReference type="PIRSF" id="PIRSF003073">
    <property type="entry name" value="DNAC_TnpB_IstB"/>
    <property type="match status" value="1"/>
</dbReference>
<dbReference type="AlphaFoldDB" id="A0AA42MTI8"/>
<keyword evidence="2" id="KW-0547">Nucleotide-binding</keyword>
<evidence type="ECO:0000256" key="2">
    <source>
        <dbReference type="ARBA" id="ARBA00022741"/>
    </source>
</evidence>
<sequence length="255" mass="29037">MLTSSVALLLKELRLPAFVRHYEKLWQTAVEKGWSHSDYLAALCEYELAERFTRRTQSWVREGRLAPGKTLSTLDNSVLSRTNQALIAKLHQDLSWAHHADNILLIGPSGTGKTHIANALGYRLIEQGIRCKLFPAIGLVQQLQQAKRELDLMSEMSKLDKYQVIIIDDIGYVKKTDAETQVLFEFIAHRYESGSLIITANHPFSAWDQIFPDSMMTVAAIDRLIHHATIIELEGESYRKQHQLKQAGSRKNEKT</sequence>
<evidence type="ECO:0000313" key="6">
    <source>
        <dbReference type="EMBL" id="MDH2173893.1"/>
    </source>
</evidence>
<gene>
    <name evidence="5" type="primary">istB</name>
    <name evidence="5" type="ORF">N5C10_09395</name>
    <name evidence="6" type="ORF">N5J46_15990</name>
</gene>
<evidence type="ECO:0000313" key="7">
    <source>
        <dbReference type="Proteomes" id="UP001159915"/>
    </source>
</evidence>
<evidence type="ECO:0000256" key="1">
    <source>
        <dbReference type="ARBA" id="ARBA00008059"/>
    </source>
</evidence>
<dbReference type="GO" id="GO:0006260">
    <property type="term" value="P:DNA replication"/>
    <property type="evidence" value="ECO:0007669"/>
    <property type="project" value="TreeGrafter"/>
</dbReference>
<accession>A0AA42MTI8</accession>